<dbReference type="PANTHER" id="PTHR18864:SF1">
    <property type="entry name" value="KINECTIN"/>
    <property type="match status" value="1"/>
</dbReference>
<feature type="coiled-coil region" evidence="1">
    <location>
        <begin position="175"/>
        <end position="337"/>
    </location>
</feature>
<protein>
    <submittedName>
        <fullName evidence="3">Kinectin isoform d</fullName>
    </submittedName>
</protein>
<evidence type="ECO:0000313" key="3">
    <source>
        <dbReference type="EMBL" id="HDA84939.1"/>
    </source>
</evidence>
<dbReference type="GO" id="GO:0007018">
    <property type="term" value="P:microtubule-based movement"/>
    <property type="evidence" value="ECO:0007669"/>
    <property type="project" value="InterPro"/>
</dbReference>
<keyword evidence="1" id="KW-0175">Coiled coil</keyword>
<dbReference type="GO" id="GO:0019894">
    <property type="term" value="F:kinesin binding"/>
    <property type="evidence" value="ECO:0007669"/>
    <property type="project" value="InterPro"/>
</dbReference>
<feature type="coiled-coil region" evidence="1">
    <location>
        <begin position="405"/>
        <end position="876"/>
    </location>
</feature>
<dbReference type="PANTHER" id="PTHR18864">
    <property type="entry name" value="KINECTIN"/>
    <property type="match status" value="1"/>
</dbReference>
<name>A0A480MHT5_PIG</name>
<accession>A0A480MHT5</accession>
<evidence type="ECO:0000256" key="1">
    <source>
        <dbReference type="SAM" id="Coils"/>
    </source>
</evidence>
<dbReference type="InterPro" id="IPR024854">
    <property type="entry name" value="Kinectin"/>
</dbReference>
<sequence>MFVFCYDDFSLIFNKDDPDKKVEPLMAPSKKQESLPLHQETKQESGSGKKKVSSKKQKTENVLVDEPLIHATTYIPLMDNADSNPVVDKREIIDLIKPDQVEGIQKTGAKKLKIETDKENAEVKFKDFLLSLKTMMFSEDEALCIVDLLKEKSGVIQDALKKSNKGELTALVHQLQEKDKLLAAVKEDAAAMKDRCKQLTQEMLAEKERSNVVIARMKDRIGTLEKEHNVFQNKMHVNYQETQQMQMKFQQVREQMEAEIAHLKQENGILRDAVSNTTNQLESKQSAELNKLRQDYARLVNELTEKTGKLQQEEVQKKNAEQAVTQLKVQLQEAERRWEEVQSYIRKRTAEHEAAQQDLQSKFVAKENEVQSLHSKLTDTLVSKQQLEQRLMQLMESEQKRVNKEESLQMQIQDILEQNEALKAQIQQFHSQIAAQTSASALAEELHKVIAEKDKQIKQTEDSLANEHDHLASKEEELKDIQNMNFLLNAEVQKLQALANEQAAAAHELEKMQKSIHVKDDKIRLLEEQLQCEISNKMEEFKILNDQNKALQLEVQKLQTLISEQPNKDVVEQMEKCIQEKDEKLKTVEELLETGLIQVATKEEELNAIRTENSSLRKEVQDLKAKQNDQVSFASLVEELKKVIHEKDGKIKSVEELLEAELLKVANKEKTIQDLKKEIEALKEEIGNIQLEKAQQLSITSQVQELQNLLKGKEEQMNTMKTVLEEKEKDLANRGKWLQDLQEENQSLKAHVQEVAQHNLKEAYSASQFDEFETVLKEKENEMKRLETMLKEKESDLSSKTKLLQELQDENKLFKSQIEQLKQQSYQQASSYPPHEELLKVISEREKEISGLRNELDSLKDAVEHQRKKNNDLREKNWEAMEALASTEKMLQDKVNKTSKERQQHVEAIELEAKEVLRNLFPKVSVPSNLSYSEWLHGFEKKAKECVAETSNSEEVKVLEHKLKEADEMHTLLQLECEKYKSVLAETEGILQKLQRSVEQEENKWKVKVDESQKTIKQMQLSFTSSEQELERLRRENKDIENLRREREHLEMELEKAEIERSTYVTEVRELKTQLNETLTKLRTEQSERQKVAGDLNKAQQSLDLIQSKIVKAAGDTTVIENSDVSPEMESPEKETMSVSLNQTVTQLQQLLQAVNQQLTKEKEHYQILE</sequence>
<dbReference type="EMBL" id="DQIR01237181">
    <property type="protein sequence ID" value="HDB92658.1"/>
    <property type="molecule type" value="Transcribed_RNA"/>
</dbReference>
<feature type="coiled-coil region" evidence="1">
    <location>
        <begin position="956"/>
        <end position="1088"/>
    </location>
</feature>
<proteinExistence type="predicted"/>
<organism evidence="3">
    <name type="scientific">Sus scrofa</name>
    <name type="common">Pig</name>
    <dbReference type="NCBI Taxonomy" id="9823"/>
    <lineage>
        <taxon>Eukaryota</taxon>
        <taxon>Metazoa</taxon>
        <taxon>Chordata</taxon>
        <taxon>Craniata</taxon>
        <taxon>Vertebrata</taxon>
        <taxon>Euteleostomi</taxon>
        <taxon>Mammalia</taxon>
        <taxon>Eutheria</taxon>
        <taxon>Laurasiatheria</taxon>
        <taxon>Artiodactyla</taxon>
        <taxon>Suina</taxon>
        <taxon>Suidae</taxon>
        <taxon>Sus</taxon>
    </lineage>
</organism>
<feature type="region of interest" description="Disordered" evidence="2">
    <location>
        <begin position="15"/>
        <end position="59"/>
    </location>
</feature>
<dbReference type="AlphaFoldDB" id="A0A480MHT5"/>
<dbReference type="EMBL" id="DQIR01129463">
    <property type="protein sequence ID" value="HDA84939.1"/>
    <property type="molecule type" value="Transcribed_RNA"/>
</dbReference>
<evidence type="ECO:0000256" key="2">
    <source>
        <dbReference type="SAM" id="MobiDB-lite"/>
    </source>
</evidence>
<reference evidence="3" key="1">
    <citation type="journal article" date="2019" name="PeerJ">
        <title>Genes of the pig, Sus scrofa, reconstructed with EvidentialGene.</title>
        <authorList>
            <person name="Gilbert D.G."/>
        </authorList>
    </citation>
    <scope>NUCLEOTIDE SEQUENCE</scope>
</reference>